<organism evidence="11 12">
    <name type="scientific">Rhynchospora breviuscula</name>
    <dbReference type="NCBI Taxonomy" id="2022672"/>
    <lineage>
        <taxon>Eukaryota</taxon>
        <taxon>Viridiplantae</taxon>
        <taxon>Streptophyta</taxon>
        <taxon>Embryophyta</taxon>
        <taxon>Tracheophyta</taxon>
        <taxon>Spermatophyta</taxon>
        <taxon>Magnoliopsida</taxon>
        <taxon>Liliopsida</taxon>
        <taxon>Poales</taxon>
        <taxon>Cyperaceae</taxon>
        <taxon>Cyperoideae</taxon>
        <taxon>Rhynchosporeae</taxon>
        <taxon>Rhynchospora</taxon>
    </lineage>
</organism>
<dbReference type="EMBL" id="JAMQYH010000004">
    <property type="protein sequence ID" value="KAJ1691482.1"/>
    <property type="molecule type" value="Genomic_DNA"/>
</dbReference>
<comment type="caution">
    <text evidence="11">The sequence shown here is derived from an EMBL/GenBank/DDBJ whole genome shotgun (WGS) entry which is preliminary data.</text>
</comment>
<keyword evidence="7 10" id="KW-1133">Transmembrane helix</keyword>
<evidence type="ECO:0000256" key="4">
    <source>
        <dbReference type="ARBA" id="ARBA00010858"/>
    </source>
</evidence>
<dbReference type="OrthoDB" id="1929188at2759"/>
<proteinExistence type="inferred from homology"/>
<dbReference type="GO" id="GO:0050826">
    <property type="term" value="P:response to freezing"/>
    <property type="evidence" value="ECO:0007669"/>
    <property type="project" value="TreeGrafter"/>
</dbReference>
<evidence type="ECO:0000256" key="5">
    <source>
        <dbReference type="ARBA" id="ARBA00022677"/>
    </source>
</evidence>
<evidence type="ECO:0000313" key="11">
    <source>
        <dbReference type="EMBL" id="KAJ1691482.1"/>
    </source>
</evidence>
<comment type="subcellular location">
    <subcellularLocation>
        <location evidence="3">Lipid droplet</location>
    </subcellularLocation>
    <subcellularLocation>
        <location evidence="2">Membrane</location>
        <topology evidence="2">Multi-pass membrane protein</topology>
    </subcellularLocation>
</comment>
<feature type="transmembrane region" description="Helical" evidence="10">
    <location>
        <begin position="51"/>
        <end position="71"/>
    </location>
</feature>
<name>A0A9Q0HME1_9POAL</name>
<keyword evidence="8" id="KW-0007">Acetylation</keyword>
<evidence type="ECO:0000256" key="7">
    <source>
        <dbReference type="ARBA" id="ARBA00022989"/>
    </source>
</evidence>
<dbReference type="GO" id="GO:0019915">
    <property type="term" value="P:lipid storage"/>
    <property type="evidence" value="ECO:0007669"/>
    <property type="project" value="TreeGrafter"/>
</dbReference>
<feature type="transmembrane region" description="Helical" evidence="10">
    <location>
        <begin position="77"/>
        <end position="102"/>
    </location>
</feature>
<keyword evidence="6 10" id="KW-0812">Transmembrane</keyword>
<evidence type="ECO:0000256" key="10">
    <source>
        <dbReference type="SAM" id="Phobius"/>
    </source>
</evidence>
<evidence type="ECO:0000256" key="1">
    <source>
        <dbReference type="ARBA" id="ARBA00002582"/>
    </source>
</evidence>
<dbReference type="Pfam" id="PF01277">
    <property type="entry name" value="Oleosin"/>
    <property type="match status" value="1"/>
</dbReference>
<evidence type="ECO:0000256" key="6">
    <source>
        <dbReference type="ARBA" id="ARBA00022692"/>
    </source>
</evidence>
<comment type="function">
    <text evidence="1">May have a structural role to stabilize the lipid body during desiccation of the seed by preventing coalescence of the oil. Probably interacts with both lipid and phospholipid moieties of lipid bodies. May also provide recognition signals for specific lipase anchorage in lipolysis during seedling growth.</text>
</comment>
<evidence type="ECO:0000256" key="3">
    <source>
        <dbReference type="ARBA" id="ARBA00004502"/>
    </source>
</evidence>
<feature type="transmembrane region" description="Helical" evidence="10">
    <location>
        <begin position="25"/>
        <end position="44"/>
    </location>
</feature>
<dbReference type="GO" id="GO:0016020">
    <property type="term" value="C:membrane"/>
    <property type="evidence" value="ECO:0007669"/>
    <property type="project" value="UniProtKB-SubCell"/>
</dbReference>
<dbReference type="Proteomes" id="UP001151287">
    <property type="component" value="Unassembled WGS sequence"/>
</dbReference>
<gene>
    <name evidence="11" type="ORF">LUZ63_015637</name>
</gene>
<protein>
    <recommendedName>
        <fullName evidence="13">Oleosin</fullName>
    </recommendedName>
</protein>
<keyword evidence="12" id="KW-1185">Reference proteome</keyword>
<evidence type="ECO:0000256" key="9">
    <source>
        <dbReference type="ARBA" id="ARBA00023136"/>
    </source>
</evidence>
<keyword evidence="9 10" id="KW-0472">Membrane</keyword>
<dbReference type="PANTHER" id="PTHR33203">
    <property type="entry name" value="OLEOSIN"/>
    <property type="match status" value="1"/>
</dbReference>
<evidence type="ECO:0008006" key="13">
    <source>
        <dbReference type="Google" id="ProtNLM"/>
    </source>
</evidence>
<sequence length="134" mass="14159">MADFRDQQALQHMKAVAPPKGPSRASHVTALVTLLPLGGTLLGFSGATLACTIVGLAVLTPLFILFSPIIVPAVLTVGLAVTGFLVSGVLGLAALSAFSWIFSYFRGRRSGPWLAMEPLERARRQPLVPPAFGY</sequence>
<reference evidence="11" key="1">
    <citation type="journal article" date="2022" name="Cell">
        <title>Repeat-based holocentromeres influence genome architecture and karyotype evolution.</title>
        <authorList>
            <person name="Hofstatter P.G."/>
            <person name="Thangavel G."/>
            <person name="Lux T."/>
            <person name="Neumann P."/>
            <person name="Vondrak T."/>
            <person name="Novak P."/>
            <person name="Zhang M."/>
            <person name="Costa L."/>
            <person name="Castellani M."/>
            <person name="Scott A."/>
            <person name="Toegelov H."/>
            <person name="Fuchs J."/>
            <person name="Mata-Sucre Y."/>
            <person name="Dias Y."/>
            <person name="Vanzela A.L.L."/>
            <person name="Huettel B."/>
            <person name="Almeida C.C.S."/>
            <person name="Simkova H."/>
            <person name="Souza G."/>
            <person name="Pedrosa-Harand A."/>
            <person name="Macas J."/>
            <person name="Mayer K.F.X."/>
            <person name="Houben A."/>
            <person name="Marques A."/>
        </authorList>
    </citation>
    <scope>NUCLEOTIDE SEQUENCE</scope>
    <source>
        <strain evidence="11">RhyBre1mFocal</strain>
    </source>
</reference>
<dbReference type="InterPro" id="IPR000136">
    <property type="entry name" value="Oleosin"/>
</dbReference>
<evidence type="ECO:0000256" key="2">
    <source>
        <dbReference type="ARBA" id="ARBA00004141"/>
    </source>
</evidence>
<accession>A0A9Q0HME1</accession>
<dbReference type="PANTHER" id="PTHR33203:SF44">
    <property type="entry name" value="OLEOSIN 20.3 KDA"/>
    <property type="match status" value="1"/>
</dbReference>
<dbReference type="GO" id="GO:0010344">
    <property type="term" value="P:seed oilbody biogenesis"/>
    <property type="evidence" value="ECO:0007669"/>
    <property type="project" value="TreeGrafter"/>
</dbReference>
<evidence type="ECO:0000256" key="8">
    <source>
        <dbReference type="ARBA" id="ARBA00022990"/>
    </source>
</evidence>
<comment type="similarity">
    <text evidence="4">Belongs to the oleosin family.</text>
</comment>
<dbReference type="GO" id="GO:0012511">
    <property type="term" value="C:monolayer-surrounded lipid storage body"/>
    <property type="evidence" value="ECO:0007669"/>
    <property type="project" value="InterPro"/>
</dbReference>
<keyword evidence="5" id="KW-0551">Lipid droplet</keyword>
<dbReference type="AlphaFoldDB" id="A0A9Q0HME1"/>
<evidence type="ECO:0000313" key="12">
    <source>
        <dbReference type="Proteomes" id="UP001151287"/>
    </source>
</evidence>